<organism evidence="2">
    <name type="scientific">Sesamum calycinum</name>
    <dbReference type="NCBI Taxonomy" id="2727403"/>
    <lineage>
        <taxon>Eukaryota</taxon>
        <taxon>Viridiplantae</taxon>
        <taxon>Streptophyta</taxon>
        <taxon>Embryophyta</taxon>
        <taxon>Tracheophyta</taxon>
        <taxon>Spermatophyta</taxon>
        <taxon>Magnoliopsida</taxon>
        <taxon>eudicotyledons</taxon>
        <taxon>Gunneridae</taxon>
        <taxon>Pentapetalae</taxon>
        <taxon>asterids</taxon>
        <taxon>lamiids</taxon>
        <taxon>Lamiales</taxon>
        <taxon>Pedaliaceae</taxon>
        <taxon>Sesamum</taxon>
    </lineage>
</organism>
<gene>
    <name evidence="2" type="ORF">Scaly_1159200</name>
</gene>
<dbReference type="EMBL" id="JACGWM010000007">
    <property type="protein sequence ID" value="KAL0362040.1"/>
    <property type="molecule type" value="Genomic_DNA"/>
</dbReference>
<reference evidence="2" key="1">
    <citation type="submission" date="2020-06" db="EMBL/GenBank/DDBJ databases">
        <authorList>
            <person name="Li T."/>
            <person name="Hu X."/>
            <person name="Zhang T."/>
            <person name="Song X."/>
            <person name="Zhang H."/>
            <person name="Dai N."/>
            <person name="Sheng W."/>
            <person name="Hou X."/>
            <person name="Wei L."/>
        </authorList>
    </citation>
    <scope>NUCLEOTIDE SEQUENCE</scope>
    <source>
        <strain evidence="2">KEN8</strain>
        <tissue evidence="2">Leaf</tissue>
    </source>
</reference>
<evidence type="ECO:0000259" key="1">
    <source>
        <dbReference type="Pfam" id="PF00078"/>
    </source>
</evidence>
<dbReference type="InterPro" id="IPR043128">
    <property type="entry name" value="Rev_trsase/Diguanyl_cyclase"/>
</dbReference>
<dbReference type="Pfam" id="PF00078">
    <property type="entry name" value="RVT_1"/>
    <property type="match status" value="1"/>
</dbReference>
<name>A0AAW2Q386_9LAMI</name>
<sequence length="133" mass="15613">MDASQGYHGQFYRFCYHILVHSHDIRIKNARVTYQRLVDKIFRPQLGRNVEVYVNDMLVKSKKTEKHIADLEETFSILRNYRLNFNPGKCAFGVRRSPMTRWVEDGNVPENRWDAARIKARGYPLLITGTSPI</sequence>
<dbReference type="PANTHER" id="PTHR24559">
    <property type="entry name" value="TRANSPOSON TY3-I GAG-POL POLYPROTEIN"/>
    <property type="match status" value="1"/>
</dbReference>
<evidence type="ECO:0000313" key="2">
    <source>
        <dbReference type="EMBL" id="KAL0362040.1"/>
    </source>
</evidence>
<dbReference type="InterPro" id="IPR053134">
    <property type="entry name" value="RNA-dir_DNA_polymerase"/>
</dbReference>
<accession>A0AAW2Q386</accession>
<dbReference type="PANTHER" id="PTHR24559:SF430">
    <property type="entry name" value="RNA-DIRECTED DNA POLYMERASE"/>
    <property type="match status" value="1"/>
</dbReference>
<protein>
    <recommendedName>
        <fullName evidence="1">Reverse transcriptase domain-containing protein</fullName>
    </recommendedName>
</protein>
<comment type="caution">
    <text evidence="2">The sequence shown here is derived from an EMBL/GenBank/DDBJ whole genome shotgun (WGS) entry which is preliminary data.</text>
</comment>
<reference evidence="2" key="2">
    <citation type="journal article" date="2024" name="Plant">
        <title>Genomic evolution and insights into agronomic trait innovations of Sesamum species.</title>
        <authorList>
            <person name="Miao H."/>
            <person name="Wang L."/>
            <person name="Qu L."/>
            <person name="Liu H."/>
            <person name="Sun Y."/>
            <person name="Le M."/>
            <person name="Wang Q."/>
            <person name="Wei S."/>
            <person name="Zheng Y."/>
            <person name="Lin W."/>
            <person name="Duan Y."/>
            <person name="Cao H."/>
            <person name="Xiong S."/>
            <person name="Wang X."/>
            <person name="Wei L."/>
            <person name="Li C."/>
            <person name="Ma Q."/>
            <person name="Ju M."/>
            <person name="Zhao R."/>
            <person name="Li G."/>
            <person name="Mu C."/>
            <person name="Tian Q."/>
            <person name="Mei H."/>
            <person name="Zhang T."/>
            <person name="Gao T."/>
            <person name="Zhang H."/>
        </authorList>
    </citation>
    <scope>NUCLEOTIDE SEQUENCE</scope>
    <source>
        <strain evidence="2">KEN8</strain>
    </source>
</reference>
<dbReference type="AlphaFoldDB" id="A0AAW2Q386"/>
<dbReference type="InterPro" id="IPR043502">
    <property type="entry name" value="DNA/RNA_pol_sf"/>
</dbReference>
<dbReference type="SUPFAM" id="SSF56672">
    <property type="entry name" value="DNA/RNA polymerases"/>
    <property type="match status" value="1"/>
</dbReference>
<feature type="domain" description="Reverse transcriptase" evidence="1">
    <location>
        <begin position="28"/>
        <end position="94"/>
    </location>
</feature>
<proteinExistence type="predicted"/>
<dbReference type="InterPro" id="IPR000477">
    <property type="entry name" value="RT_dom"/>
</dbReference>
<dbReference type="Gene3D" id="3.30.70.270">
    <property type="match status" value="1"/>
</dbReference>